<evidence type="ECO:0000313" key="2">
    <source>
        <dbReference type="EMBL" id="RFM33567.1"/>
    </source>
</evidence>
<evidence type="ECO:0000256" key="1">
    <source>
        <dbReference type="SAM" id="SignalP"/>
    </source>
</evidence>
<name>A0A3E1P048_9BACT</name>
<dbReference type="AlphaFoldDB" id="A0A3E1P048"/>
<keyword evidence="1" id="KW-0732">Signal</keyword>
<reference evidence="2 3" key="1">
    <citation type="submission" date="2018-08" db="EMBL/GenBank/DDBJ databases">
        <title>Chitinophaga sp. K20C18050901, a novel bacterium isolated from forest soil.</title>
        <authorList>
            <person name="Wang C."/>
        </authorList>
    </citation>
    <scope>NUCLEOTIDE SEQUENCE [LARGE SCALE GENOMIC DNA]</scope>
    <source>
        <strain evidence="2 3">K20C18050901</strain>
    </source>
</reference>
<feature type="signal peptide" evidence="1">
    <location>
        <begin position="1"/>
        <end position="22"/>
    </location>
</feature>
<evidence type="ECO:0000313" key="3">
    <source>
        <dbReference type="Proteomes" id="UP000261174"/>
    </source>
</evidence>
<feature type="chain" id="PRO_5017570659" evidence="1">
    <location>
        <begin position="23"/>
        <end position="96"/>
    </location>
</feature>
<gene>
    <name evidence="2" type="ORF">DXN04_16540</name>
</gene>
<keyword evidence="3" id="KW-1185">Reference proteome</keyword>
<sequence>MKWLVCLFSLYILLLSGIPCDADDDCCSNPMEQRDHKPVSPCSPFFACGAIHAVEVPEAYTVKPTPIRPVVNHHAAYISPQLSDFFPSIWQPPKQV</sequence>
<dbReference type="Proteomes" id="UP000261174">
    <property type="component" value="Unassembled WGS sequence"/>
</dbReference>
<dbReference type="EMBL" id="QTJV01000006">
    <property type="protein sequence ID" value="RFM33567.1"/>
    <property type="molecule type" value="Genomic_DNA"/>
</dbReference>
<organism evidence="2 3">
    <name type="scientific">Chitinophaga silvisoli</name>
    <dbReference type="NCBI Taxonomy" id="2291814"/>
    <lineage>
        <taxon>Bacteria</taxon>
        <taxon>Pseudomonadati</taxon>
        <taxon>Bacteroidota</taxon>
        <taxon>Chitinophagia</taxon>
        <taxon>Chitinophagales</taxon>
        <taxon>Chitinophagaceae</taxon>
        <taxon>Chitinophaga</taxon>
    </lineage>
</organism>
<accession>A0A3E1P048</accession>
<dbReference type="RefSeq" id="WP_116854490.1">
    <property type="nucleotide sequence ID" value="NZ_QTJV01000006.1"/>
</dbReference>
<proteinExistence type="predicted"/>
<comment type="caution">
    <text evidence="2">The sequence shown here is derived from an EMBL/GenBank/DDBJ whole genome shotgun (WGS) entry which is preliminary data.</text>
</comment>
<protein>
    <submittedName>
        <fullName evidence="2">Uncharacterized protein</fullName>
    </submittedName>
</protein>
<dbReference type="OrthoDB" id="671991at2"/>